<dbReference type="Pfam" id="PF19290">
    <property type="entry name" value="PmbA_TldD_2nd"/>
    <property type="match status" value="1"/>
</dbReference>
<evidence type="ECO:0000259" key="2">
    <source>
        <dbReference type="Pfam" id="PF01523"/>
    </source>
</evidence>
<keyword evidence="5" id="KW-0645">Protease</keyword>
<evidence type="ECO:0000313" key="6">
    <source>
        <dbReference type="Proteomes" id="UP001157946"/>
    </source>
</evidence>
<accession>A0AA45WRX4</accession>
<evidence type="ECO:0000313" key="5">
    <source>
        <dbReference type="EMBL" id="SMP32948.1"/>
    </source>
</evidence>
<dbReference type="PANTHER" id="PTHR43666:SF1">
    <property type="entry name" value="CONSERVED PROTEIN"/>
    <property type="match status" value="1"/>
</dbReference>
<sequence>MKIKEHMEGKRLLQACDYVMDYGKQVADQVACAILGQSHYLSRLDNNQIVQHVRKRELQLVVRVILDGRLGMASCNQLDEETLRMTVEHAVRLSQYADVQHLRTSFVKPEPIPQIIGFDEATEQVSPLEMAKKVYVIAEAAKAKGLIGAGSCQVSIQDHAVVNSRGVRLYGRRSKAELHAVVTGESGSGYDTDTKRSFYELEAERVAETARNKCLASRHPIVVEPGTYQVLLEPKAVADLVTNWACYSFNPVLYHEGRSFASTRMGEPYLSPLLTIKENPLDEMGLPFPFDWEGQARRPVTLVDRGRISGMVYDDWTARKVGTQSTGSAVFPLEDMRGVAPSFLEVEAGTCSYEELIKRMDKGIVVTRFNYLATVHPKETVMTGITRDGTFLVEKGKVVAPIKDLCMRESVVQALQRIVAVGRESRMISHARGYCRTPALLIDRFRFTDTADH</sequence>
<proteinExistence type="inferred from homology"/>
<feature type="domain" description="Metalloprotease TldD/E C-terminal" evidence="3">
    <location>
        <begin position="225"/>
        <end position="448"/>
    </location>
</feature>
<evidence type="ECO:0000259" key="4">
    <source>
        <dbReference type="Pfam" id="PF19290"/>
    </source>
</evidence>
<feature type="domain" description="Metalloprotease TldD/E N-terminal" evidence="2">
    <location>
        <begin position="43"/>
        <end position="93"/>
    </location>
</feature>
<evidence type="ECO:0000259" key="3">
    <source>
        <dbReference type="Pfam" id="PF19289"/>
    </source>
</evidence>
<dbReference type="GO" id="GO:0006508">
    <property type="term" value="P:proteolysis"/>
    <property type="evidence" value="ECO:0007669"/>
    <property type="project" value="UniProtKB-KW"/>
</dbReference>
<dbReference type="EMBL" id="FXTU01000009">
    <property type="protein sequence ID" value="SMP32948.1"/>
    <property type="molecule type" value="Genomic_DNA"/>
</dbReference>
<dbReference type="RefSeq" id="WP_102991179.1">
    <property type="nucleotide sequence ID" value="NZ_FXTU01000009.1"/>
</dbReference>
<keyword evidence="5" id="KW-0378">Hydrolase</keyword>
<dbReference type="Gene3D" id="3.30.2290.10">
    <property type="entry name" value="PmbA/TldD superfamily"/>
    <property type="match status" value="1"/>
</dbReference>
<dbReference type="SUPFAM" id="SSF111283">
    <property type="entry name" value="Putative modulator of DNA gyrase, PmbA/TldD"/>
    <property type="match status" value="1"/>
</dbReference>
<keyword evidence="6" id="KW-1185">Reference proteome</keyword>
<dbReference type="GO" id="GO:0008237">
    <property type="term" value="F:metallopeptidase activity"/>
    <property type="evidence" value="ECO:0007669"/>
    <property type="project" value="InterPro"/>
</dbReference>
<dbReference type="InterPro" id="IPR002510">
    <property type="entry name" value="Metalloprtase-TldD/E_N"/>
</dbReference>
<organism evidence="5 6">
    <name type="scientific">Laceyella tengchongensis</name>
    <dbReference type="NCBI Taxonomy" id="574699"/>
    <lineage>
        <taxon>Bacteria</taxon>
        <taxon>Bacillati</taxon>
        <taxon>Bacillota</taxon>
        <taxon>Bacilli</taxon>
        <taxon>Bacillales</taxon>
        <taxon>Thermoactinomycetaceae</taxon>
        <taxon>Laceyella</taxon>
    </lineage>
</organism>
<dbReference type="Proteomes" id="UP001157946">
    <property type="component" value="Unassembled WGS sequence"/>
</dbReference>
<name>A0AA45WRX4_9BACL</name>
<protein>
    <submittedName>
        <fullName evidence="5">Predicted Zn-dependent protease or its inactivated homolog</fullName>
    </submittedName>
</protein>
<feature type="domain" description="Metalloprotease TldD/E central" evidence="4">
    <location>
        <begin position="129"/>
        <end position="215"/>
    </location>
</feature>
<evidence type="ECO:0000256" key="1">
    <source>
        <dbReference type="ARBA" id="ARBA00005836"/>
    </source>
</evidence>
<dbReference type="InterPro" id="IPR035068">
    <property type="entry name" value="TldD/PmbA_N"/>
</dbReference>
<gene>
    <name evidence="5" type="ORF">SAMN06265361_10970</name>
</gene>
<reference evidence="5" key="1">
    <citation type="submission" date="2017-05" db="EMBL/GenBank/DDBJ databases">
        <authorList>
            <person name="Varghese N."/>
            <person name="Submissions S."/>
        </authorList>
    </citation>
    <scope>NUCLEOTIDE SEQUENCE</scope>
    <source>
        <strain evidence="5">DSM 45262</strain>
    </source>
</reference>
<dbReference type="InterPro" id="IPR045570">
    <property type="entry name" value="Metalloprtase-TldD/E_cen_dom"/>
</dbReference>
<dbReference type="PANTHER" id="PTHR43666">
    <property type="entry name" value="TLDD PROTEIN"/>
    <property type="match status" value="1"/>
</dbReference>
<dbReference type="Pfam" id="PF19289">
    <property type="entry name" value="PmbA_TldD_3rd"/>
    <property type="match status" value="1"/>
</dbReference>
<comment type="similarity">
    <text evidence="1">Belongs to the peptidase U62 family.</text>
</comment>
<dbReference type="AlphaFoldDB" id="A0AA45WRX4"/>
<dbReference type="Pfam" id="PF01523">
    <property type="entry name" value="PmbA_TldD_1st"/>
    <property type="match status" value="1"/>
</dbReference>
<dbReference type="InterPro" id="IPR045569">
    <property type="entry name" value="Metalloprtase-TldD/E_C"/>
</dbReference>
<dbReference type="InterPro" id="IPR036059">
    <property type="entry name" value="TldD/PmbA_sf"/>
</dbReference>
<comment type="caution">
    <text evidence="5">The sequence shown here is derived from an EMBL/GenBank/DDBJ whole genome shotgun (WGS) entry which is preliminary data.</text>
</comment>